<dbReference type="InterPro" id="IPR038137">
    <property type="entry name" value="Excisionase-like_sf"/>
</dbReference>
<sequence length="88" mass="10529">MTKLLTLEEWAKRNYEEPRPSQQTLWRWARNGKIYPAPEKHGREYRVREEAIYINPKSFSLARKLIQEKQIQSPLVERLIHGKEAGKI</sequence>
<feature type="domain" description="Excisionase-like" evidence="3">
    <location>
        <begin position="5"/>
        <end position="85"/>
    </location>
</feature>
<dbReference type="SUPFAM" id="SSF46955">
    <property type="entry name" value="Putative DNA-binding domain"/>
    <property type="match status" value="1"/>
</dbReference>
<dbReference type="GO" id="GO:0003677">
    <property type="term" value="F:DNA binding"/>
    <property type="evidence" value="ECO:0007669"/>
    <property type="project" value="UniProtKB-KW"/>
</dbReference>
<dbReference type="EMBL" id="QDKH01000036">
    <property type="protein sequence ID" value="PWC10499.1"/>
    <property type="molecule type" value="Genomic_DNA"/>
</dbReference>
<organism evidence="4 5">
    <name type="scientific">Brenneria corticis</name>
    <dbReference type="NCBI Taxonomy" id="2173106"/>
    <lineage>
        <taxon>Bacteria</taxon>
        <taxon>Pseudomonadati</taxon>
        <taxon>Pseudomonadota</taxon>
        <taxon>Gammaproteobacteria</taxon>
        <taxon>Enterobacterales</taxon>
        <taxon>Pectobacteriaceae</taxon>
        <taxon>Brenneria</taxon>
    </lineage>
</organism>
<evidence type="ECO:0000313" key="4">
    <source>
        <dbReference type="EMBL" id="PWC10499.1"/>
    </source>
</evidence>
<evidence type="ECO:0000256" key="2">
    <source>
        <dbReference type="ARBA" id="ARBA00023172"/>
    </source>
</evidence>
<dbReference type="InterPro" id="IPR009061">
    <property type="entry name" value="DNA-bd_dom_put_sf"/>
</dbReference>
<dbReference type="Gene3D" id="1.10.1660.20">
    <property type="match status" value="1"/>
</dbReference>
<reference evidence="4 5" key="1">
    <citation type="submission" date="2018-04" db="EMBL/GenBank/DDBJ databases">
        <title>Brenneria corticis sp.nov.</title>
        <authorList>
            <person name="Li Y."/>
        </authorList>
    </citation>
    <scope>NUCLEOTIDE SEQUENCE [LARGE SCALE GENOMIC DNA]</scope>
    <source>
        <strain evidence="4 5">CFCC 11842</strain>
    </source>
</reference>
<accession>A0A2U1TMA9</accession>
<evidence type="ECO:0000256" key="1">
    <source>
        <dbReference type="ARBA" id="ARBA00023125"/>
    </source>
</evidence>
<keyword evidence="2" id="KW-0233">DNA recombination</keyword>
<dbReference type="AlphaFoldDB" id="A0A2U1TMA9"/>
<name>A0A2U1TMA9_9GAMM</name>
<dbReference type="InterPro" id="IPR012884">
    <property type="entry name" value="Excisionase-like"/>
</dbReference>
<keyword evidence="5" id="KW-1185">Reference proteome</keyword>
<dbReference type="Proteomes" id="UP000296159">
    <property type="component" value="Unassembled WGS sequence"/>
</dbReference>
<dbReference type="Pfam" id="PF07825">
    <property type="entry name" value="Exc"/>
    <property type="match status" value="1"/>
</dbReference>
<proteinExistence type="predicted"/>
<dbReference type="RefSeq" id="WP_136168417.1">
    <property type="nucleotide sequence ID" value="NZ_KZ819098.1"/>
</dbReference>
<comment type="caution">
    <text evidence="4">The sequence shown here is derived from an EMBL/GenBank/DDBJ whole genome shotgun (WGS) entry which is preliminary data.</text>
</comment>
<keyword evidence="1" id="KW-0238">DNA-binding</keyword>
<evidence type="ECO:0000313" key="5">
    <source>
        <dbReference type="Proteomes" id="UP000296159"/>
    </source>
</evidence>
<evidence type="ECO:0000259" key="3">
    <source>
        <dbReference type="Pfam" id="PF07825"/>
    </source>
</evidence>
<dbReference type="GO" id="GO:0006310">
    <property type="term" value="P:DNA recombination"/>
    <property type="evidence" value="ECO:0007669"/>
    <property type="project" value="UniProtKB-KW"/>
</dbReference>
<gene>
    <name evidence="4" type="ORF">DDT56_21530</name>
</gene>
<protein>
    <submittedName>
        <fullName evidence="4">Excisionase</fullName>
    </submittedName>
</protein>